<dbReference type="InterPro" id="IPR019797">
    <property type="entry name" value="Glutamate_5-kinase_CS"/>
</dbReference>
<evidence type="ECO:0000256" key="1">
    <source>
        <dbReference type="ARBA" id="ARBA00022490"/>
    </source>
</evidence>
<keyword evidence="4 8" id="KW-0808">Transferase</keyword>
<evidence type="ECO:0000256" key="5">
    <source>
        <dbReference type="ARBA" id="ARBA00022741"/>
    </source>
</evidence>
<keyword evidence="2 8" id="KW-0028">Amino-acid biosynthesis</keyword>
<sequence length="375" mass="39459">MSIRTAIATARRIVIKIGSSSLTGDNGALDPDRLAGLVDALAARKRSGAEVVLVSSGAIAAGLTPLGLQRRPRELPLQQAAAAVGQGLLVEQYSRRFAEHEITTGQVLLTVDDVTRRSHYRNAHQTFAKLLELGVLPIVNENDTVATSEIRFGDNDRLAALVAHLVHADTLVLLSDVDGLWTDKPGTPGARPVPQVHDRSEIDKINISATGSAVGTGGMITKVDAAGIATSAGIPVVLSSAPRCAEVLAGQEVGTLFHPTGKRRPARLLWLAHASNTSGDLWLDDGAVRAVVDRKASLLPAGITGVEGEFRAGDPVNLRSPSGTVVARGLSGYDAAELPDLIGRSTHDLAAERGPEYERTVVHRDALIVLQQPGH</sequence>
<proteinExistence type="inferred from homology"/>
<dbReference type="UniPathway" id="UPA00098">
    <property type="reaction ID" value="UER00359"/>
</dbReference>
<keyword evidence="1 8" id="KW-0963">Cytoplasm</keyword>
<dbReference type="EC" id="2.7.2.11" evidence="8"/>
<evidence type="ECO:0000256" key="6">
    <source>
        <dbReference type="ARBA" id="ARBA00022777"/>
    </source>
</evidence>
<evidence type="ECO:0000313" key="11">
    <source>
        <dbReference type="Proteomes" id="UP000295371"/>
    </source>
</evidence>
<organism evidence="10 11">
    <name type="scientific">Naumannella halotolerans</name>
    <dbReference type="NCBI Taxonomy" id="993414"/>
    <lineage>
        <taxon>Bacteria</taxon>
        <taxon>Bacillati</taxon>
        <taxon>Actinomycetota</taxon>
        <taxon>Actinomycetes</taxon>
        <taxon>Propionibacteriales</taxon>
        <taxon>Propionibacteriaceae</taxon>
        <taxon>Naumannella</taxon>
    </lineage>
</organism>
<feature type="binding site" evidence="8">
    <location>
        <position position="56"/>
    </location>
    <ligand>
        <name>substrate</name>
    </ligand>
</feature>
<dbReference type="InterPro" id="IPR001048">
    <property type="entry name" value="Asp/Glu/Uridylate_kinase"/>
</dbReference>
<dbReference type="Gene3D" id="2.30.130.10">
    <property type="entry name" value="PUA domain"/>
    <property type="match status" value="1"/>
</dbReference>
<dbReference type="HAMAP" id="MF_00456">
    <property type="entry name" value="ProB"/>
    <property type="match status" value="1"/>
</dbReference>
<dbReference type="SUPFAM" id="SSF53633">
    <property type="entry name" value="Carbamate kinase-like"/>
    <property type="match status" value="1"/>
</dbReference>
<dbReference type="InterPro" id="IPR005715">
    <property type="entry name" value="Glu_5kinase/COase_Synthase"/>
</dbReference>
<protein>
    <recommendedName>
        <fullName evidence="8">Glutamate 5-kinase</fullName>
        <ecNumber evidence="8">2.7.2.11</ecNumber>
    </recommendedName>
    <alternativeName>
        <fullName evidence="8">Gamma-glutamyl kinase</fullName>
        <shortName evidence="8">GK</shortName>
    </alternativeName>
</protein>
<dbReference type="Pfam" id="PF00696">
    <property type="entry name" value="AA_kinase"/>
    <property type="match status" value="1"/>
</dbReference>
<dbReference type="GO" id="GO:0004349">
    <property type="term" value="F:glutamate 5-kinase activity"/>
    <property type="evidence" value="ECO:0007669"/>
    <property type="project" value="UniProtKB-UniRule"/>
</dbReference>
<dbReference type="GO" id="GO:0055129">
    <property type="term" value="P:L-proline biosynthetic process"/>
    <property type="evidence" value="ECO:0007669"/>
    <property type="project" value="UniProtKB-UniRule"/>
</dbReference>
<accession>A0A4R7JBJ7</accession>
<dbReference type="PIRSF" id="PIRSF000729">
    <property type="entry name" value="GK"/>
    <property type="match status" value="1"/>
</dbReference>
<dbReference type="CDD" id="cd21157">
    <property type="entry name" value="PUA_G5K"/>
    <property type="match status" value="1"/>
</dbReference>
<evidence type="ECO:0000259" key="9">
    <source>
        <dbReference type="SMART" id="SM00359"/>
    </source>
</evidence>
<keyword evidence="11" id="KW-1185">Reference proteome</keyword>
<dbReference type="FunFam" id="3.40.1160.10:FF:000018">
    <property type="entry name" value="Glutamate 5-kinase"/>
    <property type="match status" value="1"/>
</dbReference>
<dbReference type="Pfam" id="PF01472">
    <property type="entry name" value="PUA"/>
    <property type="match status" value="1"/>
</dbReference>
<evidence type="ECO:0000256" key="8">
    <source>
        <dbReference type="HAMAP-Rule" id="MF_00456"/>
    </source>
</evidence>
<keyword evidence="7 8" id="KW-0067">ATP-binding</keyword>
<evidence type="ECO:0000313" key="10">
    <source>
        <dbReference type="EMBL" id="TDT33983.1"/>
    </source>
</evidence>
<dbReference type="PANTHER" id="PTHR43654">
    <property type="entry name" value="GLUTAMATE 5-KINASE"/>
    <property type="match status" value="1"/>
</dbReference>
<dbReference type="CDD" id="cd04242">
    <property type="entry name" value="AAK_G5K_ProB"/>
    <property type="match status" value="1"/>
</dbReference>
<dbReference type="OrthoDB" id="9804434at2"/>
<dbReference type="Proteomes" id="UP000295371">
    <property type="component" value="Unassembled WGS sequence"/>
</dbReference>
<dbReference type="GO" id="GO:0005829">
    <property type="term" value="C:cytosol"/>
    <property type="evidence" value="ECO:0007669"/>
    <property type="project" value="TreeGrafter"/>
</dbReference>
<dbReference type="RefSeq" id="WP_133754413.1">
    <property type="nucleotide sequence ID" value="NZ_CP171129.1"/>
</dbReference>
<dbReference type="PRINTS" id="PR00474">
    <property type="entry name" value="GLU5KINASE"/>
</dbReference>
<feature type="binding site" evidence="8">
    <location>
        <begin position="216"/>
        <end position="222"/>
    </location>
    <ligand>
        <name>ATP</name>
        <dbReference type="ChEBI" id="CHEBI:30616"/>
    </ligand>
</feature>
<dbReference type="GO" id="GO:0005524">
    <property type="term" value="F:ATP binding"/>
    <property type="evidence" value="ECO:0007669"/>
    <property type="project" value="UniProtKB-KW"/>
</dbReference>
<dbReference type="SMART" id="SM00359">
    <property type="entry name" value="PUA"/>
    <property type="match status" value="1"/>
</dbReference>
<dbReference type="InterPro" id="IPR001057">
    <property type="entry name" value="Glu/AcGlu_kinase"/>
</dbReference>
<evidence type="ECO:0000256" key="7">
    <source>
        <dbReference type="ARBA" id="ARBA00022840"/>
    </source>
</evidence>
<keyword evidence="6 8" id="KW-0418">Kinase</keyword>
<dbReference type="AlphaFoldDB" id="A0A4R7JBJ7"/>
<dbReference type="SUPFAM" id="SSF88697">
    <property type="entry name" value="PUA domain-like"/>
    <property type="match status" value="1"/>
</dbReference>
<feature type="binding site" evidence="8">
    <location>
        <position position="16"/>
    </location>
    <ligand>
        <name>ATP</name>
        <dbReference type="ChEBI" id="CHEBI:30616"/>
    </ligand>
</feature>
<dbReference type="PROSITE" id="PS50890">
    <property type="entry name" value="PUA"/>
    <property type="match status" value="1"/>
</dbReference>
<comment type="catalytic activity">
    <reaction evidence="8">
        <text>L-glutamate + ATP = L-glutamyl 5-phosphate + ADP</text>
        <dbReference type="Rhea" id="RHEA:14877"/>
        <dbReference type="ChEBI" id="CHEBI:29985"/>
        <dbReference type="ChEBI" id="CHEBI:30616"/>
        <dbReference type="ChEBI" id="CHEBI:58274"/>
        <dbReference type="ChEBI" id="CHEBI:456216"/>
        <dbReference type="EC" id="2.7.2.11"/>
    </reaction>
</comment>
<reference evidence="10 11" key="1">
    <citation type="submission" date="2019-03" db="EMBL/GenBank/DDBJ databases">
        <title>Genomic Encyclopedia of Archaeal and Bacterial Type Strains, Phase II (KMG-II): from individual species to whole genera.</title>
        <authorList>
            <person name="Goeker M."/>
        </authorList>
    </citation>
    <scope>NUCLEOTIDE SEQUENCE [LARGE SCALE GENOMIC DNA]</scope>
    <source>
        <strain evidence="10 11">DSM 24323</strain>
    </source>
</reference>
<dbReference type="EMBL" id="SOAW01000001">
    <property type="protein sequence ID" value="TDT33983.1"/>
    <property type="molecule type" value="Genomic_DNA"/>
</dbReference>
<keyword evidence="3 8" id="KW-0641">Proline biosynthesis</keyword>
<dbReference type="InterPro" id="IPR036393">
    <property type="entry name" value="AceGlu_kinase-like_sf"/>
</dbReference>
<name>A0A4R7JBJ7_9ACTN</name>
<feature type="binding site" evidence="8">
    <location>
        <begin position="175"/>
        <end position="176"/>
    </location>
    <ligand>
        <name>ATP</name>
        <dbReference type="ChEBI" id="CHEBI:30616"/>
    </ligand>
</feature>
<feature type="domain" description="PUA" evidence="9">
    <location>
        <begin position="279"/>
        <end position="358"/>
    </location>
</feature>
<evidence type="ECO:0000256" key="2">
    <source>
        <dbReference type="ARBA" id="ARBA00022605"/>
    </source>
</evidence>
<dbReference type="InterPro" id="IPR036974">
    <property type="entry name" value="PUA_sf"/>
</dbReference>
<dbReference type="InterPro" id="IPR002478">
    <property type="entry name" value="PUA"/>
</dbReference>
<dbReference type="InterPro" id="IPR011529">
    <property type="entry name" value="Glu_5kinase"/>
</dbReference>
<dbReference type="GO" id="GO:0003723">
    <property type="term" value="F:RNA binding"/>
    <property type="evidence" value="ECO:0007669"/>
    <property type="project" value="InterPro"/>
</dbReference>
<evidence type="ECO:0000256" key="3">
    <source>
        <dbReference type="ARBA" id="ARBA00022650"/>
    </source>
</evidence>
<dbReference type="PROSITE" id="PS00902">
    <property type="entry name" value="GLUTAMATE_5_KINASE"/>
    <property type="match status" value="1"/>
</dbReference>
<feature type="binding site" evidence="8">
    <location>
        <position position="143"/>
    </location>
    <ligand>
        <name>substrate</name>
    </ligand>
</feature>
<dbReference type="InterPro" id="IPR041739">
    <property type="entry name" value="G5K_ProB"/>
</dbReference>
<dbReference type="NCBIfam" id="TIGR01027">
    <property type="entry name" value="proB"/>
    <property type="match status" value="1"/>
</dbReference>
<evidence type="ECO:0000256" key="4">
    <source>
        <dbReference type="ARBA" id="ARBA00022679"/>
    </source>
</evidence>
<dbReference type="InterPro" id="IPR015947">
    <property type="entry name" value="PUA-like_sf"/>
</dbReference>
<comment type="function">
    <text evidence="8">Catalyzes the transfer of a phosphate group to glutamate to form L-glutamate 5-phosphate.</text>
</comment>
<gene>
    <name evidence="8" type="primary">proB</name>
    <name evidence="10" type="ORF">CLV29_1623</name>
</gene>
<comment type="caution">
    <text evidence="10">The sequence shown here is derived from an EMBL/GenBank/DDBJ whole genome shotgun (WGS) entry which is preliminary data.</text>
</comment>
<comment type="subcellular location">
    <subcellularLocation>
        <location evidence="8">Cytoplasm</location>
    </subcellularLocation>
</comment>
<comment type="pathway">
    <text evidence="8">Amino-acid biosynthesis; L-proline biosynthesis; L-glutamate 5-semialdehyde from L-glutamate: step 1/2.</text>
</comment>
<dbReference type="Gene3D" id="3.40.1160.10">
    <property type="entry name" value="Acetylglutamate kinase-like"/>
    <property type="match status" value="1"/>
</dbReference>
<comment type="similarity">
    <text evidence="8">Belongs to the glutamate 5-kinase family.</text>
</comment>
<dbReference type="PANTHER" id="PTHR43654:SF1">
    <property type="entry name" value="ISOPENTENYL PHOSPHATE KINASE"/>
    <property type="match status" value="1"/>
</dbReference>
<keyword evidence="5 8" id="KW-0547">Nucleotide-binding</keyword>
<feature type="binding site" evidence="8">
    <location>
        <position position="155"/>
    </location>
    <ligand>
        <name>substrate</name>
    </ligand>
</feature>